<organism evidence="2 3">
    <name type="scientific">Cohnella nanjingensis</name>
    <dbReference type="NCBI Taxonomy" id="1387779"/>
    <lineage>
        <taxon>Bacteria</taxon>
        <taxon>Bacillati</taxon>
        <taxon>Bacillota</taxon>
        <taxon>Bacilli</taxon>
        <taxon>Bacillales</taxon>
        <taxon>Paenibacillaceae</taxon>
        <taxon>Cohnella</taxon>
    </lineage>
</organism>
<feature type="transmembrane region" description="Helical" evidence="1">
    <location>
        <begin position="6"/>
        <end position="27"/>
    </location>
</feature>
<dbReference type="EMBL" id="JACJVP010000002">
    <property type="protein sequence ID" value="MBB6669571.1"/>
    <property type="molecule type" value="Genomic_DNA"/>
</dbReference>
<dbReference type="NCBIfam" id="TIGR02893">
    <property type="entry name" value="spore_yabQ"/>
    <property type="match status" value="1"/>
</dbReference>
<protein>
    <submittedName>
        <fullName evidence="2">Spore cortex biosynthesis protein YabQ</fullName>
    </submittedName>
</protein>
<name>A0A7X0RNF9_9BACL</name>
<feature type="transmembrane region" description="Helical" evidence="1">
    <location>
        <begin position="131"/>
        <end position="151"/>
    </location>
</feature>
<evidence type="ECO:0000313" key="3">
    <source>
        <dbReference type="Proteomes" id="UP000547209"/>
    </source>
</evidence>
<evidence type="ECO:0000313" key="2">
    <source>
        <dbReference type="EMBL" id="MBB6669571.1"/>
    </source>
</evidence>
<gene>
    <name evidence="2" type="primary">yabQ</name>
    <name evidence="2" type="ORF">H7C19_02610</name>
</gene>
<feature type="transmembrane region" description="Helical" evidence="1">
    <location>
        <begin position="68"/>
        <end position="87"/>
    </location>
</feature>
<feature type="transmembrane region" description="Helical" evidence="1">
    <location>
        <begin position="39"/>
        <end position="62"/>
    </location>
</feature>
<dbReference type="RefSeq" id="WP_185141019.1">
    <property type="nucleotide sequence ID" value="NZ_JACJVP010000002.1"/>
</dbReference>
<evidence type="ECO:0000256" key="1">
    <source>
        <dbReference type="SAM" id="Phobius"/>
    </source>
</evidence>
<reference evidence="2 3" key="1">
    <citation type="submission" date="2020-08" db="EMBL/GenBank/DDBJ databases">
        <title>Cohnella phylogeny.</title>
        <authorList>
            <person name="Dunlap C."/>
        </authorList>
    </citation>
    <scope>NUCLEOTIDE SEQUENCE [LARGE SCALE GENOMIC DNA]</scope>
    <source>
        <strain evidence="2 3">DSM 28246</strain>
    </source>
</reference>
<keyword evidence="1" id="KW-0812">Transmembrane</keyword>
<dbReference type="Pfam" id="PF09578">
    <property type="entry name" value="Spore_YabQ"/>
    <property type="match status" value="1"/>
</dbReference>
<proteinExistence type="predicted"/>
<dbReference type="AlphaFoldDB" id="A0A7X0RNF9"/>
<sequence>MNAAVHWATIGAMVLCGLGMGALFDVYRVSSRRFHLARWLLPAFDLLYWVAATIVVFRVLLANNLGEVRLYVFLGLGIGITGYFGLFSPFVIKLTSGTITVVGRLFRLIWRTFRTLLLNPFLWIVRMLARLLDIAFIVTAAILLWLFRLLLKPLAPLGRWLWAKLLPVRRSARKVQAKFQAVLKRVKEIWELLQKKL</sequence>
<dbReference type="Proteomes" id="UP000547209">
    <property type="component" value="Unassembled WGS sequence"/>
</dbReference>
<keyword evidence="1" id="KW-0472">Membrane</keyword>
<dbReference type="InterPro" id="IPR019074">
    <property type="entry name" value="YabQ"/>
</dbReference>
<keyword evidence="1" id="KW-1133">Transmembrane helix</keyword>
<comment type="caution">
    <text evidence="2">The sequence shown here is derived from an EMBL/GenBank/DDBJ whole genome shotgun (WGS) entry which is preliminary data.</text>
</comment>
<accession>A0A7X0RNF9</accession>
<keyword evidence="3" id="KW-1185">Reference proteome</keyword>